<gene>
    <name evidence="2" type="ORF">B9Q01_06205</name>
</gene>
<dbReference type="InterPro" id="IPR038723">
    <property type="entry name" value="ArnR1-like_HTH"/>
</dbReference>
<accession>A0A2R6A9J6</accession>
<dbReference type="Pfam" id="PF14947">
    <property type="entry name" value="HTH_45"/>
    <property type="match status" value="1"/>
</dbReference>
<name>A0A2R6A9J6_9ARCH</name>
<comment type="caution">
    <text evidence="2">The sequence shown here is derived from an EMBL/GenBank/DDBJ whole genome shotgun (WGS) entry which is preliminary data.</text>
</comment>
<dbReference type="InterPro" id="IPR036388">
    <property type="entry name" value="WH-like_DNA-bd_sf"/>
</dbReference>
<sequence>MRDSVLSKLLTTHTTKRYRRSLLEIRMSILQAVYEGAELPTQIMFKANLSWNALQEHLSYLMYLGLVDEKNVRGHKRYTITERALRVLAVYDDLTREILGVDEKNRLL</sequence>
<dbReference type="Gene3D" id="1.10.10.10">
    <property type="entry name" value="Winged helix-like DNA-binding domain superfamily/Winged helix DNA-binding domain"/>
    <property type="match status" value="1"/>
</dbReference>
<proteinExistence type="predicted"/>
<organism evidence="2 3">
    <name type="scientific">Candidatus Marsarchaeota G1 archaeon OSP_D</name>
    <dbReference type="NCBI Taxonomy" id="1978155"/>
    <lineage>
        <taxon>Archaea</taxon>
        <taxon>Candidatus Marsarchaeota</taxon>
        <taxon>Candidatus Marsarchaeota group 1</taxon>
    </lineage>
</organism>
<feature type="domain" description="ArnR1-like winged helix-turn-helix" evidence="1">
    <location>
        <begin position="19"/>
        <end position="96"/>
    </location>
</feature>
<dbReference type="InterPro" id="IPR036390">
    <property type="entry name" value="WH_DNA-bd_sf"/>
</dbReference>
<reference evidence="2 3" key="1">
    <citation type="submission" date="2017-04" db="EMBL/GenBank/DDBJ databases">
        <title>Novel microbial lineages endemic to geothermal iron-oxide mats fill important gaps in the evolutionary history of Archaea.</title>
        <authorList>
            <person name="Jay Z.J."/>
            <person name="Beam J.P."/>
            <person name="Dlakic M."/>
            <person name="Rusch D.B."/>
            <person name="Kozubal M.A."/>
            <person name="Inskeep W.P."/>
        </authorList>
    </citation>
    <scope>NUCLEOTIDE SEQUENCE [LARGE SCALE GENOMIC DNA]</scope>
    <source>
        <strain evidence="2">OSP_D</strain>
    </source>
</reference>
<dbReference type="AlphaFoldDB" id="A0A2R6A9J6"/>
<protein>
    <recommendedName>
        <fullName evidence="1">ArnR1-like winged helix-turn-helix domain-containing protein</fullName>
    </recommendedName>
</protein>
<evidence type="ECO:0000259" key="1">
    <source>
        <dbReference type="Pfam" id="PF14947"/>
    </source>
</evidence>
<dbReference type="SUPFAM" id="SSF46785">
    <property type="entry name" value="Winged helix' DNA-binding domain"/>
    <property type="match status" value="1"/>
</dbReference>
<evidence type="ECO:0000313" key="2">
    <source>
        <dbReference type="EMBL" id="PSN82995.1"/>
    </source>
</evidence>
<dbReference type="EMBL" id="NEXC01000041">
    <property type="protein sequence ID" value="PSN82995.1"/>
    <property type="molecule type" value="Genomic_DNA"/>
</dbReference>
<evidence type="ECO:0000313" key="3">
    <source>
        <dbReference type="Proteomes" id="UP000240880"/>
    </source>
</evidence>
<dbReference type="Proteomes" id="UP000240880">
    <property type="component" value="Unassembled WGS sequence"/>
</dbReference>